<feature type="non-terminal residue" evidence="3">
    <location>
        <position position="531"/>
    </location>
</feature>
<keyword evidence="2" id="KW-0732">Signal</keyword>
<evidence type="ECO:0000256" key="2">
    <source>
        <dbReference type="SAM" id="SignalP"/>
    </source>
</evidence>
<feature type="signal peptide" evidence="2">
    <location>
        <begin position="1"/>
        <end position="28"/>
    </location>
</feature>
<keyword evidence="4" id="KW-1185">Reference proteome</keyword>
<proteinExistence type="predicted"/>
<feature type="compositionally biased region" description="Basic and acidic residues" evidence="1">
    <location>
        <begin position="438"/>
        <end position="461"/>
    </location>
</feature>
<evidence type="ECO:0000256" key="1">
    <source>
        <dbReference type="SAM" id="MobiDB-lite"/>
    </source>
</evidence>
<feature type="compositionally biased region" description="Basic and acidic residues" evidence="1">
    <location>
        <begin position="475"/>
        <end position="501"/>
    </location>
</feature>
<feature type="region of interest" description="Disordered" evidence="1">
    <location>
        <begin position="409"/>
        <end position="531"/>
    </location>
</feature>
<organism evidence="3 4">
    <name type="scientific">Stomatobaculum longum</name>
    <dbReference type="NCBI Taxonomy" id="796942"/>
    <lineage>
        <taxon>Bacteria</taxon>
        <taxon>Bacillati</taxon>
        <taxon>Bacillota</taxon>
        <taxon>Clostridia</taxon>
        <taxon>Lachnospirales</taxon>
        <taxon>Lachnospiraceae</taxon>
        <taxon>Stomatobaculum</taxon>
    </lineage>
</organism>
<evidence type="ECO:0000313" key="3">
    <source>
        <dbReference type="EMBL" id="EHO17567.1"/>
    </source>
</evidence>
<gene>
    <name evidence="3" type="ORF">HMPREF9623_00571</name>
</gene>
<dbReference type="RefSeq" id="WP_009532404.1">
    <property type="nucleotide sequence ID" value="NZ_JH590861.1"/>
</dbReference>
<dbReference type="EMBL" id="AGEL01000005">
    <property type="protein sequence ID" value="EHO17567.1"/>
    <property type="molecule type" value="Genomic_DNA"/>
</dbReference>
<comment type="caution">
    <text evidence="3">The sequence shown here is derived from an EMBL/GenBank/DDBJ whole genome shotgun (WGS) entry which is preliminary data.</text>
</comment>
<sequence length="531" mass="53947">MKKKHLVLTAATLSLAMALGACGSYAGAATSLAARSATEANAEHREGTVENTADATVISANGSVITVTGDGAVAADGTVTIQKAGTYVLRGNFAEGQLVADAEEGAEIKLVFDGFTISNSTNAPLVFESGASVTIVLQDGTENAVSDLRSSSEDNKAAIYAKSDLTISGNGTLAVQGNAEDAIHSEANVTVEGGTLTLKAGDDGIHADETLTVRNGNINVTESEEGLEGLVVDIQGGVITVTAKDDGINASDGAGSDAAPGQATEGAAVRISGGMVTVKAGGDGIDSNGDLTISGGTVVVDGPSDGGNAPLDYDGKGVITGGTVFVTGDSGMFQTLNDSGSTQKSLVVSLNSTQGAGTKVKIADSKGNVVYENTATTQAFNTLLFSAADLKQDENYTVTVGSESRTVTVSDSANINSENGGNHGAPGSKPEGRPNGQRPEDRSENGGRQDNRRNGRGERNGRPSGRGQQNDDALGEDRDGEVRDDRGVEQRGDGQRPEGRSENSGQQGGRNQNGKRPEGRSENGVRQGGRG</sequence>
<feature type="compositionally biased region" description="Polar residues" evidence="1">
    <location>
        <begin position="409"/>
        <end position="420"/>
    </location>
</feature>
<dbReference type="Proteomes" id="UP000018466">
    <property type="component" value="Unassembled WGS sequence"/>
</dbReference>
<evidence type="ECO:0008006" key="5">
    <source>
        <dbReference type="Google" id="ProtNLM"/>
    </source>
</evidence>
<dbReference type="GeneID" id="86940344"/>
<reference evidence="3 4" key="1">
    <citation type="submission" date="2011-10" db="EMBL/GenBank/DDBJ databases">
        <title>The Genome Sequence of Lachnospiraceae bacterium ACC2.</title>
        <authorList>
            <consortium name="The Broad Institute Genome Sequencing Platform"/>
            <person name="Earl A."/>
            <person name="Ward D."/>
            <person name="Feldgarden M."/>
            <person name="Gevers D."/>
            <person name="Sizova M."/>
            <person name="Hazen A."/>
            <person name="Epstein S."/>
            <person name="Young S.K."/>
            <person name="Zeng Q."/>
            <person name="Gargeya S."/>
            <person name="Fitzgerald M."/>
            <person name="Haas B."/>
            <person name="Abouelleil A."/>
            <person name="Alvarado L."/>
            <person name="Arachchi H.M."/>
            <person name="Berlin A."/>
            <person name="Brown A."/>
            <person name="Chapman S.B."/>
            <person name="Chen Z."/>
            <person name="Dunbar C."/>
            <person name="Freedman E."/>
            <person name="Gearin G."/>
            <person name="Goldberg J."/>
            <person name="Griggs A."/>
            <person name="Gujja S."/>
            <person name="Heiman D."/>
            <person name="Howarth C."/>
            <person name="Larson L."/>
            <person name="Lui A."/>
            <person name="MacDonald P.J.P."/>
            <person name="Montmayeur A."/>
            <person name="Murphy C."/>
            <person name="Neiman D."/>
            <person name="Pearson M."/>
            <person name="Priest M."/>
            <person name="Roberts A."/>
            <person name="Saif S."/>
            <person name="Shea T."/>
            <person name="Shenoy N."/>
            <person name="Sisk P."/>
            <person name="Stolte C."/>
            <person name="Sykes S."/>
            <person name="Wortman J."/>
            <person name="Nusbaum C."/>
            <person name="Birren B."/>
        </authorList>
    </citation>
    <scope>NUCLEOTIDE SEQUENCE [LARGE SCALE GENOMIC DNA]</scope>
    <source>
        <strain evidence="3 4">ACC2</strain>
    </source>
</reference>
<dbReference type="InterPro" id="IPR025584">
    <property type="entry name" value="Cthe_2159"/>
</dbReference>
<feature type="compositionally biased region" description="Low complexity" evidence="1">
    <location>
        <begin position="503"/>
        <end position="514"/>
    </location>
</feature>
<dbReference type="AlphaFoldDB" id="A0AA37DGU5"/>
<feature type="chain" id="PRO_5041447377" description="Carbohydrate-binding domain-containing protein" evidence="2">
    <location>
        <begin position="29"/>
        <end position="531"/>
    </location>
</feature>
<accession>A0AA37DGU5</accession>
<dbReference type="Pfam" id="PF14262">
    <property type="entry name" value="Cthe_2159"/>
    <property type="match status" value="1"/>
</dbReference>
<evidence type="ECO:0000313" key="4">
    <source>
        <dbReference type="Proteomes" id="UP000018466"/>
    </source>
</evidence>
<protein>
    <recommendedName>
        <fullName evidence="5">Carbohydrate-binding domain-containing protein</fullName>
    </recommendedName>
</protein>
<dbReference type="PROSITE" id="PS51257">
    <property type="entry name" value="PROKAR_LIPOPROTEIN"/>
    <property type="match status" value="1"/>
</dbReference>
<name>A0AA37DGU5_9FIRM</name>